<proteinExistence type="predicted"/>
<keyword evidence="2" id="KW-0862">Zinc</keyword>
<keyword evidence="1" id="KW-0479">Metal-binding</keyword>
<dbReference type="Pfam" id="PF11951">
    <property type="entry name" value="Fungal_trans_2"/>
    <property type="match status" value="1"/>
</dbReference>
<dbReference type="CDD" id="cd00067">
    <property type="entry name" value="GAL4"/>
    <property type="match status" value="1"/>
</dbReference>
<dbReference type="InterPro" id="IPR021858">
    <property type="entry name" value="Fun_TF"/>
</dbReference>
<feature type="domain" description="Zn(2)-C6 fungal-type" evidence="8">
    <location>
        <begin position="7"/>
        <end position="35"/>
    </location>
</feature>
<dbReference type="RefSeq" id="XP_056506915.1">
    <property type="nucleotide sequence ID" value="XM_056660417.1"/>
</dbReference>
<keyword evidence="4" id="KW-0238">DNA-binding</keyword>
<protein>
    <recommendedName>
        <fullName evidence="8">Zn(2)-C6 fungal-type domain-containing protein</fullName>
    </recommendedName>
</protein>
<evidence type="ECO:0000256" key="3">
    <source>
        <dbReference type="ARBA" id="ARBA00023015"/>
    </source>
</evidence>
<dbReference type="EMBL" id="JAPMSZ010000012">
    <property type="protein sequence ID" value="KAJ5081628.1"/>
    <property type="molecule type" value="Genomic_DNA"/>
</dbReference>
<dbReference type="InterPro" id="IPR001138">
    <property type="entry name" value="Zn2Cys6_DnaBD"/>
</dbReference>
<dbReference type="GeneID" id="81399586"/>
<dbReference type="InterPro" id="IPR036864">
    <property type="entry name" value="Zn2-C6_fun-type_DNA-bd_sf"/>
</dbReference>
<dbReference type="SUPFAM" id="SSF57701">
    <property type="entry name" value="Zn2/Cys6 DNA-binding domain"/>
    <property type="match status" value="1"/>
</dbReference>
<keyword evidence="5" id="KW-0804">Transcription</keyword>
<evidence type="ECO:0000256" key="2">
    <source>
        <dbReference type="ARBA" id="ARBA00022833"/>
    </source>
</evidence>
<name>A0A9W9JTX9_9EURO</name>
<evidence type="ECO:0000259" key="8">
    <source>
        <dbReference type="PROSITE" id="PS50048"/>
    </source>
</evidence>
<feature type="region of interest" description="Disordered" evidence="7">
    <location>
        <begin position="492"/>
        <end position="517"/>
    </location>
</feature>
<gene>
    <name evidence="9" type="ORF">NUU61_009892</name>
</gene>
<evidence type="ECO:0000313" key="9">
    <source>
        <dbReference type="EMBL" id="KAJ5081628.1"/>
    </source>
</evidence>
<reference evidence="9" key="2">
    <citation type="journal article" date="2023" name="IMA Fungus">
        <title>Comparative genomic study of the Penicillium genus elucidates a diverse pangenome and 15 lateral gene transfer events.</title>
        <authorList>
            <person name="Petersen C."/>
            <person name="Sorensen T."/>
            <person name="Nielsen M.R."/>
            <person name="Sondergaard T.E."/>
            <person name="Sorensen J.L."/>
            <person name="Fitzpatrick D.A."/>
            <person name="Frisvad J.C."/>
            <person name="Nielsen K.L."/>
        </authorList>
    </citation>
    <scope>NUCLEOTIDE SEQUENCE</scope>
    <source>
        <strain evidence="9">IBT 34128</strain>
    </source>
</reference>
<dbReference type="SMART" id="SM00066">
    <property type="entry name" value="GAL4"/>
    <property type="match status" value="1"/>
</dbReference>
<keyword evidence="3" id="KW-0805">Transcription regulation</keyword>
<dbReference type="PANTHER" id="PTHR36206">
    <property type="entry name" value="ASPERCRYPTIN BIOSYNTHESIS CLUSTER-SPECIFIC TRANSCRIPTION REGULATOR ATNN-RELATED"/>
    <property type="match status" value="1"/>
</dbReference>
<dbReference type="GO" id="GO:0003677">
    <property type="term" value="F:DNA binding"/>
    <property type="evidence" value="ECO:0007669"/>
    <property type="project" value="UniProtKB-KW"/>
</dbReference>
<comment type="caution">
    <text evidence="9">The sequence shown here is derived from an EMBL/GenBank/DDBJ whole genome shotgun (WGS) entry which is preliminary data.</text>
</comment>
<dbReference type="Proteomes" id="UP001141434">
    <property type="component" value="Unassembled WGS sequence"/>
</dbReference>
<dbReference type="OrthoDB" id="2593732at2759"/>
<evidence type="ECO:0000256" key="4">
    <source>
        <dbReference type="ARBA" id="ARBA00023125"/>
    </source>
</evidence>
<feature type="compositionally biased region" description="Basic and acidic residues" evidence="7">
    <location>
        <begin position="492"/>
        <end position="505"/>
    </location>
</feature>
<keyword evidence="10" id="KW-1185">Reference proteome</keyword>
<dbReference type="InterPro" id="IPR052360">
    <property type="entry name" value="Transcr_Regulatory_Proteins"/>
</dbReference>
<dbReference type="PANTHER" id="PTHR36206:SF12">
    <property type="entry name" value="ASPERCRYPTIN BIOSYNTHESIS CLUSTER-SPECIFIC TRANSCRIPTION REGULATOR ATNN-RELATED"/>
    <property type="match status" value="1"/>
</dbReference>
<evidence type="ECO:0000256" key="1">
    <source>
        <dbReference type="ARBA" id="ARBA00022723"/>
    </source>
</evidence>
<reference evidence="9" key="1">
    <citation type="submission" date="2022-11" db="EMBL/GenBank/DDBJ databases">
        <authorList>
            <person name="Petersen C."/>
        </authorList>
    </citation>
    <scope>NUCLEOTIDE SEQUENCE</scope>
    <source>
        <strain evidence="9">IBT 34128</strain>
    </source>
</reference>
<evidence type="ECO:0000256" key="5">
    <source>
        <dbReference type="ARBA" id="ARBA00023163"/>
    </source>
</evidence>
<dbReference type="Pfam" id="PF00172">
    <property type="entry name" value="Zn_clus"/>
    <property type="match status" value="1"/>
</dbReference>
<accession>A0A9W9JTX9</accession>
<organism evidence="9 10">
    <name type="scientific">Penicillium alfredii</name>
    <dbReference type="NCBI Taxonomy" id="1506179"/>
    <lineage>
        <taxon>Eukaryota</taxon>
        <taxon>Fungi</taxon>
        <taxon>Dikarya</taxon>
        <taxon>Ascomycota</taxon>
        <taxon>Pezizomycotina</taxon>
        <taxon>Eurotiomycetes</taxon>
        <taxon>Eurotiomycetidae</taxon>
        <taxon>Eurotiales</taxon>
        <taxon>Aspergillaceae</taxon>
        <taxon>Penicillium</taxon>
    </lineage>
</organism>
<sequence length="533" mass="60074">MPKISRNCANCRAIKRRCDQQLPHCGQCIRARQKCPGYRDEWELVFRDQTDRTIKRTEEKRVTKLNPACITTIRKAKCDETYPHYTGSTCTSRKCDGYLGLLSLKPTMMPDVNPIELRSLAFFQQVVAPVLSGPLGRSFWTQMVIQVVHQDSAARHATMAISVLYERLDQNPQDSVVPYDSGFMLRHYNQAIKSVLALKAPGPSDLDTVLLICVLFTCIEFLRGDVEAALQHCRHGTQILTFHTPQPELLAILRHMGIFPLFAANKHSDHPLSASQIPITTGPFQSLLQAQEALDRLTHHIVGLFRAKDHCRASDISSSAWPPTPLIKQQERVVRGLEVWQSAMTEFKSRNPIPQAHATIDRILQVRWLAGKIWSSACLTPGEGVYNAYMDEFEQIIELASYADPPAKDSSSPRLPKFTFEMGFVSAVYFVALKCRHLPLRLKALSMLATVGCPRETMWDRDVMKGIVTGIIEWEHDVKLTPEKIEEIMAMKESPPEPSKDRRIGDLGVEDADANELVNPEPATKMIFHLPAS</sequence>
<evidence type="ECO:0000256" key="7">
    <source>
        <dbReference type="SAM" id="MobiDB-lite"/>
    </source>
</evidence>
<dbReference type="PROSITE" id="PS50048">
    <property type="entry name" value="ZN2_CY6_FUNGAL_2"/>
    <property type="match status" value="1"/>
</dbReference>
<evidence type="ECO:0000313" key="10">
    <source>
        <dbReference type="Proteomes" id="UP001141434"/>
    </source>
</evidence>
<evidence type="ECO:0000256" key="6">
    <source>
        <dbReference type="ARBA" id="ARBA00023242"/>
    </source>
</evidence>
<dbReference type="AlphaFoldDB" id="A0A9W9JTX9"/>
<dbReference type="GO" id="GO:0008270">
    <property type="term" value="F:zinc ion binding"/>
    <property type="evidence" value="ECO:0007669"/>
    <property type="project" value="InterPro"/>
</dbReference>
<dbReference type="Gene3D" id="4.10.240.10">
    <property type="entry name" value="Zn(2)-C6 fungal-type DNA-binding domain"/>
    <property type="match status" value="1"/>
</dbReference>
<dbReference type="GO" id="GO:0000981">
    <property type="term" value="F:DNA-binding transcription factor activity, RNA polymerase II-specific"/>
    <property type="evidence" value="ECO:0007669"/>
    <property type="project" value="InterPro"/>
</dbReference>
<keyword evidence="6" id="KW-0539">Nucleus</keyword>